<protein>
    <submittedName>
        <fullName evidence="2">Putative FeS assembly SUF system protein SufT</fullName>
    </submittedName>
</protein>
<evidence type="ECO:0000259" key="1">
    <source>
        <dbReference type="Pfam" id="PF01883"/>
    </source>
</evidence>
<dbReference type="RefSeq" id="WP_183949218.1">
    <property type="nucleotide sequence ID" value="NZ_JACHHX010000022.1"/>
</dbReference>
<dbReference type="InterPro" id="IPR034904">
    <property type="entry name" value="FSCA_dom_sf"/>
</dbReference>
<proteinExistence type="predicted"/>
<accession>A0A7W7Y219</accession>
<keyword evidence="3" id="KW-1185">Reference proteome</keyword>
<dbReference type="SUPFAM" id="SSF117916">
    <property type="entry name" value="Fe-S cluster assembly (FSCA) domain-like"/>
    <property type="match status" value="1"/>
</dbReference>
<feature type="domain" description="MIP18 family-like" evidence="1">
    <location>
        <begin position="87"/>
        <end position="160"/>
    </location>
</feature>
<dbReference type="PANTHER" id="PTHR42831">
    <property type="entry name" value="FE-S PROTEIN MATURATION AUXILIARY FACTOR YITW"/>
    <property type="match status" value="1"/>
</dbReference>
<dbReference type="AlphaFoldDB" id="A0A7W7Y219"/>
<dbReference type="EMBL" id="JACHHX010000022">
    <property type="protein sequence ID" value="MBB5016555.1"/>
    <property type="molecule type" value="Genomic_DNA"/>
</dbReference>
<organism evidence="2 3">
    <name type="scientific">Rehaibacterium terrae</name>
    <dbReference type="NCBI Taxonomy" id="1341696"/>
    <lineage>
        <taxon>Bacteria</taxon>
        <taxon>Pseudomonadati</taxon>
        <taxon>Pseudomonadota</taxon>
        <taxon>Gammaproteobacteria</taxon>
        <taxon>Lysobacterales</taxon>
        <taxon>Lysobacteraceae</taxon>
        <taxon>Rehaibacterium</taxon>
    </lineage>
</organism>
<dbReference type="InterPro" id="IPR002744">
    <property type="entry name" value="MIP18-like"/>
</dbReference>
<gene>
    <name evidence="2" type="ORF">HNQ58_002470</name>
</gene>
<dbReference type="InterPro" id="IPR017776">
    <property type="entry name" value="FeS_assembly_SufT_put"/>
</dbReference>
<name>A0A7W7Y219_9GAMM</name>
<evidence type="ECO:0000313" key="2">
    <source>
        <dbReference type="EMBL" id="MBB5016555.1"/>
    </source>
</evidence>
<evidence type="ECO:0000313" key="3">
    <source>
        <dbReference type="Proteomes" id="UP000519004"/>
    </source>
</evidence>
<comment type="caution">
    <text evidence="2">The sequence shown here is derived from an EMBL/GenBank/DDBJ whole genome shotgun (WGS) entry which is preliminary data.</text>
</comment>
<dbReference type="PANTHER" id="PTHR42831:SF1">
    <property type="entry name" value="FE-S PROTEIN MATURATION AUXILIARY FACTOR YITW"/>
    <property type="match status" value="1"/>
</dbReference>
<dbReference type="Proteomes" id="UP000519004">
    <property type="component" value="Unassembled WGS sequence"/>
</dbReference>
<dbReference type="NCBIfam" id="TIGR03406">
    <property type="entry name" value="FeS_long_SufT"/>
    <property type="match status" value="1"/>
</dbReference>
<dbReference type="InterPro" id="IPR052339">
    <property type="entry name" value="Fe-S_Maturation_MIP18"/>
</dbReference>
<reference evidence="2 3" key="1">
    <citation type="submission" date="2020-08" db="EMBL/GenBank/DDBJ databases">
        <title>Genomic Encyclopedia of Type Strains, Phase IV (KMG-IV): sequencing the most valuable type-strain genomes for metagenomic binning, comparative biology and taxonomic classification.</title>
        <authorList>
            <person name="Goeker M."/>
        </authorList>
    </citation>
    <scope>NUCLEOTIDE SEQUENCE [LARGE SCALE GENOMIC DNA]</scope>
    <source>
        <strain evidence="2 3">DSM 25897</strain>
    </source>
</reference>
<dbReference type="Gene3D" id="3.30.300.130">
    <property type="entry name" value="Fe-S cluster assembly (FSCA)"/>
    <property type="match status" value="1"/>
</dbReference>
<dbReference type="Pfam" id="PF01883">
    <property type="entry name" value="FeS_assembly_P"/>
    <property type="match status" value="1"/>
</dbReference>
<sequence>MSYHRTSEPVKFERDCDAVLVPQGERVTLPAGSVGYITQALGGSFTVFVEGNLFRIAGSDADAIGKEPVAAPALPENASDADVEHLVWQQLRTCFDPEIPINVVDLGLVYECVLGRTDDGRRKVEVKMTLTAPGCGMGEILVDDVRSKLELIPTIAEADVELVFDPPWNQSMMSEAARLETGMF</sequence>